<evidence type="ECO:0000256" key="1">
    <source>
        <dbReference type="ARBA" id="ARBA00022737"/>
    </source>
</evidence>
<dbReference type="PANTHER" id="PTHR47186">
    <property type="entry name" value="LEUCINE-RICH REPEAT-CONTAINING PROTEIN 57"/>
    <property type="match status" value="1"/>
</dbReference>
<dbReference type="InterPro" id="IPR055414">
    <property type="entry name" value="LRR_R13L4/SHOC2-like"/>
</dbReference>
<dbReference type="Gramene" id="KCW78534">
    <property type="protein sequence ID" value="KCW78534"/>
    <property type="gene ID" value="EUGRSUZ_D02659"/>
</dbReference>
<evidence type="ECO:0000259" key="2">
    <source>
        <dbReference type="Pfam" id="PF23598"/>
    </source>
</evidence>
<dbReference type="InParanoid" id="A0A059CJY7"/>
<dbReference type="OMA" id="FMEAYSS"/>
<protein>
    <recommendedName>
        <fullName evidence="2">Disease resistance R13L4/SHOC-2-like LRR domain-containing protein</fullName>
    </recommendedName>
</protein>
<sequence length="211" mass="23471">MAEKLKYLDLSRCECSEDTDFLSAFKKLEVLILNGCRGLKRISYSVEDMKALLCLELSYCYGIRELPAEIGKLKALQQLILIHTKSLSALPDSIGSLENLEILDITCSGIEELPHGIGSLRKLQELRAYACENLKGIMVESMCNLSSLRVLIFTQCDKLESLPDLPSGLTKLFITCRSHKLPSLSHPTHLKCIQDLPSTQLKSSKCSTNGH</sequence>
<gene>
    <name evidence="3" type="ORF">EUGRSUZ_D02659</name>
</gene>
<dbReference type="Pfam" id="PF23598">
    <property type="entry name" value="LRR_14"/>
    <property type="match status" value="1"/>
</dbReference>
<dbReference type="STRING" id="71139.A0A059CJY7"/>
<dbReference type="SUPFAM" id="SSF52058">
    <property type="entry name" value="L domain-like"/>
    <property type="match status" value="1"/>
</dbReference>
<feature type="domain" description="Disease resistance R13L4/SHOC-2-like LRR" evidence="2">
    <location>
        <begin position="20"/>
        <end position="158"/>
    </location>
</feature>
<name>A0A059CJY7_EUCGR</name>
<reference evidence="3" key="1">
    <citation type="submission" date="2013-07" db="EMBL/GenBank/DDBJ databases">
        <title>The genome of Eucalyptus grandis.</title>
        <authorList>
            <person name="Schmutz J."/>
            <person name="Hayes R."/>
            <person name="Myburg A."/>
            <person name="Tuskan G."/>
            <person name="Grattapaglia D."/>
            <person name="Rokhsar D.S."/>
        </authorList>
    </citation>
    <scope>NUCLEOTIDE SEQUENCE</scope>
    <source>
        <tissue evidence="3">Leaf extractions</tissue>
    </source>
</reference>
<dbReference type="Gene3D" id="3.80.10.10">
    <property type="entry name" value="Ribonuclease Inhibitor"/>
    <property type="match status" value="1"/>
</dbReference>
<organism evidence="3">
    <name type="scientific">Eucalyptus grandis</name>
    <name type="common">Flooded gum</name>
    <dbReference type="NCBI Taxonomy" id="71139"/>
    <lineage>
        <taxon>Eukaryota</taxon>
        <taxon>Viridiplantae</taxon>
        <taxon>Streptophyta</taxon>
        <taxon>Embryophyta</taxon>
        <taxon>Tracheophyta</taxon>
        <taxon>Spermatophyta</taxon>
        <taxon>Magnoliopsida</taxon>
        <taxon>eudicotyledons</taxon>
        <taxon>Gunneridae</taxon>
        <taxon>Pentapetalae</taxon>
        <taxon>rosids</taxon>
        <taxon>malvids</taxon>
        <taxon>Myrtales</taxon>
        <taxon>Myrtaceae</taxon>
        <taxon>Myrtoideae</taxon>
        <taxon>Eucalypteae</taxon>
        <taxon>Eucalyptus</taxon>
    </lineage>
</organism>
<dbReference type="PANTHER" id="PTHR47186:SF3">
    <property type="entry name" value="OS09G0267800 PROTEIN"/>
    <property type="match status" value="1"/>
</dbReference>
<proteinExistence type="predicted"/>
<evidence type="ECO:0000313" key="3">
    <source>
        <dbReference type="EMBL" id="KCW78534.1"/>
    </source>
</evidence>
<keyword evidence="1" id="KW-0677">Repeat</keyword>
<dbReference type="EMBL" id="KK198756">
    <property type="protein sequence ID" value="KCW78534.1"/>
    <property type="molecule type" value="Genomic_DNA"/>
</dbReference>
<accession>A0A059CJY7</accession>
<dbReference type="InterPro" id="IPR032675">
    <property type="entry name" value="LRR_dom_sf"/>
</dbReference>
<dbReference type="AlphaFoldDB" id="A0A059CJY7"/>